<keyword evidence="5 6" id="KW-0472">Membrane</keyword>
<sequence length="867" mass="96199">MGLVLIWLVFIGVVLMVLATLDILPSHDMTAMSSQLFGMDTTHGVGFMMMSMLLLGCAFLCFKFNQFHPKSAFARVGQVAVQVLLVGLMVLLFMLRTISTEQVFTNTAHAIPEHGYTITAKVMVHEISDSVYDTGSYYHQKAVLSDLTFGGDRLLDGFNDVGKNHKDSKDEGEHARTETHNPFAVTADTPESHPLLPSQMTVLLQVADVKDNKDGSNRHQLAKLHPATTAYMTLRITPITADPSASGFDSQRWLRTRHIHANARVLAVHDEPIPLPQVGLVGYLERFRHALRTHFYKDWHALSDDKQQARAVTLALLTGDRALISRATKDLYQFGGISHLLAISGMHVVLLATMLSFGVCYLTDRFLPYYQRLPRHRLRLFVMVGASMIYALFTGFDVPAVRTVYMLLAVAVAGYLALPLSSLAVLMWVGLGMIWLDPVMVWQAGFWLSFVAVALLMSYGEREFDVPVMSIKDRLVGLLKLQSYLFVAMLPVSLLFFGKVSLWGLFVNLFAIGLFGVVIVPINLVAGVIFVVLPSLADVLWGVSSLILAWLHQLLTWLQSLSDVWLYQTTSVIGMALFALGVAVWVAPVIERKFALVPLLAVAMMVLFVDRQTPFSVMVLDGDDKVSQVLIRQQGADNGDDAVWLVLSDLQDDKAVGHDKVASVLHDKLRQHGVRHLTGVIVQTPSHRMSDVVATLAQDVFIHRYWQAGQPINTVQGLPMQACGAGRSWSGQGLAVSAMTGWQMIDDERVWGCTIIVESELMPAIMGGIHHDYGDDGRDDQKSKQVGSRLIINGATHEYAWHMYESMCHDEQVHVDVWLGHSRHAVGGTVLAQTLPSQVIFTDKDTADNRERAELMMIELGGQWTRP</sequence>
<keyword evidence="3 6" id="KW-0812">Transmembrane</keyword>
<dbReference type="RefSeq" id="WP_065256747.1">
    <property type="nucleotide sequence ID" value="NZ_LZMS01000024.1"/>
</dbReference>
<name>A0A1B8Q7S3_MORLA</name>
<organism evidence="8 9">
    <name type="scientific">Moraxella lacunata</name>
    <dbReference type="NCBI Taxonomy" id="477"/>
    <lineage>
        <taxon>Bacteria</taxon>
        <taxon>Pseudomonadati</taxon>
        <taxon>Pseudomonadota</taxon>
        <taxon>Gammaproteobacteria</taxon>
        <taxon>Moraxellales</taxon>
        <taxon>Moraxellaceae</taxon>
        <taxon>Moraxella</taxon>
    </lineage>
</organism>
<feature type="domain" description="ComEC/Rec2-related protein" evidence="7">
    <location>
        <begin position="316"/>
        <end position="586"/>
    </location>
</feature>
<feature type="transmembrane region" description="Helical" evidence="6">
    <location>
        <begin position="565"/>
        <end position="587"/>
    </location>
</feature>
<dbReference type="Pfam" id="PF03772">
    <property type="entry name" value="Competence"/>
    <property type="match status" value="1"/>
</dbReference>
<evidence type="ECO:0000256" key="5">
    <source>
        <dbReference type="ARBA" id="ARBA00023136"/>
    </source>
</evidence>
<proteinExistence type="predicted"/>
<feature type="transmembrane region" description="Helical" evidence="6">
    <location>
        <begin position="441"/>
        <end position="459"/>
    </location>
</feature>
<evidence type="ECO:0000256" key="3">
    <source>
        <dbReference type="ARBA" id="ARBA00022692"/>
    </source>
</evidence>
<evidence type="ECO:0000313" key="8">
    <source>
        <dbReference type="EMBL" id="OBX65874.1"/>
    </source>
</evidence>
<feature type="transmembrane region" description="Helical" evidence="6">
    <location>
        <begin position="76"/>
        <end position="95"/>
    </location>
</feature>
<feature type="transmembrane region" description="Helical" evidence="6">
    <location>
        <begin position="593"/>
        <end position="609"/>
    </location>
</feature>
<feature type="transmembrane region" description="Helical" evidence="6">
    <location>
        <begin position="331"/>
        <end position="357"/>
    </location>
</feature>
<feature type="transmembrane region" description="Helical" evidence="6">
    <location>
        <begin position="479"/>
        <end position="497"/>
    </location>
</feature>
<feature type="transmembrane region" description="Helical" evidence="6">
    <location>
        <begin position="509"/>
        <end position="533"/>
    </location>
</feature>
<keyword evidence="4 6" id="KW-1133">Transmembrane helix</keyword>
<dbReference type="EMBL" id="LZMS01000024">
    <property type="protein sequence ID" value="OBX65874.1"/>
    <property type="molecule type" value="Genomic_DNA"/>
</dbReference>
<dbReference type="PANTHER" id="PTHR30619:SF1">
    <property type="entry name" value="RECOMBINATION PROTEIN 2"/>
    <property type="match status" value="1"/>
</dbReference>
<feature type="transmembrane region" description="Helical" evidence="6">
    <location>
        <begin position="378"/>
        <end position="398"/>
    </location>
</feature>
<dbReference type="NCBIfam" id="TIGR00360">
    <property type="entry name" value="ComEC_N-term"/>
    <property type="match status" value="1"/>
</dbReference>
<comment type="subcellular location">
    <subcellularLocation>
        <location evidence="1">Cell membrane</location>
        <topology evidence="1">Multi-pass membrane protein</topology>
    </subcellularLocation>
</comment>
<evidence type="ECO:0000259" key="7">
    <source>
        <dbReference type="Pfam" id="PF03772"/>
    </source>
</evidence>
<evidence type="ECO:0000256" key="1">
    <source>
        <dbReference type="ARBA" id="ARBA00004651"/>
    </source>
</evidence>
<protein>
    <recommendedName>
        <fullName evidence="7">ComEC/Rec2-related protein domain-containing protein</fullName>
    </recommendedName>
</protein>
<dbReference type="GO" id="GO:0005886">
    <property type="term" value="C:plasma membrane"/>
    <property type="evidence" value="ECO:0007669"/>
    <property type="project" value="UniProtKB-SubCell"/>
</dbReference>
<comment type="caution">
    <text evidence="8">The sequence shown here is derived from an EMBL/GenBank/DDBJ whole genome shotgun (WGS) entry which is preliminary data.</text>
</comment>
<feature type="transmembrane region" description="Helical" evidence="6">
    <location>
        <begin position="43"/>
        <end position="64"/>
    </location>
</feature>
<dbReference type="InterPro" id="IPR052159">
    <property type="entry name" value="Competence_DNA_uptake"/>
</dbReference>
<dbReference type="OrthoDB" id="9761531at2"/>
<evidence type="ECO:0000256" key="4">
    <source>
        <dbReference type="ARBA" id="ARBA00022989"/>
    </source>
</evidence>
<feature type="transmembrane region" description="Helical" evidence="6">
    <location>
        <begin position="404"/>
        <end position="429"/>
    </location>
</feature>
<reference evidence="8 9" key="1">
    <citation type="submission" date="2016-06" db="EMBL/GenBank/DDBJ databases">
        <title>Draft genome of Moraxella lacunata CCUG 57757A.</title>
        <authorList>
            <person name="Salva-Serra F."/>
            <person name="Engstrom-Jakobsson H."/>
            <person name="Thorell K."/>
            <person name="Gonzales-Siles L."/>
            <person name="Karlsson R."/>
            <person name="Boulund F."/>
            <person name="Engstrand L."/>
            <person name="Kristiansson E."/>
            <person name="Moore E."/>
        </authorList>
    </citation>
    <scope>NUCLEOTIDE SEQUENCE [LARGE SCALE GENOMIC DNA]</scope>
    <source>
        <strain evidence="8 9">CCUG 57757A</strain>
    </source>
</reference>
<dbReference type="Proteomes" id="UP000092607">
    <property type="component" value="Unassembled WGS sequence"/>
</dbReference>
<evidence type="ECO:0000313" key="9">
    <source>
        <dbReference type="Proteomes" id="UP000092607"/>
    </source>
</evidence>
<keyword evidence="2" id="KW-1003">Cell membrane</keyword>
<dbReference type="InterPro" id="IPR004477">
    <property type="entry name" value="ComEC_N"/>
</dbReference>
<evidence type="ECO:0000256" key="2">
    <source>
        <dbReference type="ARBA" id="ARBA00022475"/>
    </source>
</evidence>
<dbReference type="AlphaFoldDB" id="A0A1B8Q7S3"/>
<evidence type="ECO:0000256" key="6">
    <source>
        <dbReference type="SAM" id="Phobius"/>
    </source>
</evidence>
<dbReference type="PANTHER" id="PTHR30619">
    <property type="entry name" value="DNA INTERNALIZATION/COMPETENCE PROTEIN COMEC/REC2"/>
    <property type="match status" value="1"/>
</dbReference>
<accession>A0A1B8Q7S3</accession>
<gene>
    <name evidence="8" type="ORF">A9309_01615</name>
</gene>